<evidence type="ECO:0000256" key="5">
    <source>
        <dbReference type="ARBA" id="ARBA00022833"/>
    </source>
</evidence>
<accession>A0ABT1Y5M1</accession>
<dbReference type="NCBIfam" id="NF000642">
    <property type="entry name" value="PRK00024.1"/>
    <property type="match status" value="1"/>
</dbReference>
<evidence type="ECO:0000313" key="9">
    <source>
        <dbReference type="EMBL" id="MCR6546180.1"/>
    </source>
</evidence>
<dbReference type="InterPro" id="IPR025657">
    <property type="entry name" value="RadC_JAB"/>
</dbReference>
<dbReference type="Proteomes" id="UP001524944">
    <property type="component" value="Unassembled WGS sequence"/>
</dbReference>
<evidence type="ECO:0000256" key="6">
    <source>
        <dbReference type="ARBA" id="ARBA00023049"/>
    </source>
</evidence>
<evidence type="ECO:0000256" key="2">
    <source>
        <dbReference type="ARBA" id="ARBA00022670"/>
    </source>
</evidence>
<feature type="domain" description="MPN" evidence="8">
    <location>
        <begin position="109"/>
        <end position="231"/>
    </location>
</feature>
<dbReference type="CDD" id="cd08071">
    <property type="entry name" value="MPN_DUF2466"/>
    <property type="match status" value="1"/>
</dbReference>
<dbReference type="InterPro" id="IPR037518">
    <property type="entry name" value="MPN"/>
</dbReference>
<evidence type="ECO:0000256" key="7">
    <source>
        <dbReference type="RuleBase" id="RU003797"/>
    </source>
</evidence>
<sequence>MNVQNSHKENSHKEHRKRVKNRFLVEGLDAFDDHQVLELLLFFSVPLKDTNELAHQLIKRYGSLSGVFEADPSDLATNDGIGEHSAALLSLIPSVTRRYMKDRWGERPLLNSTTKAGEYVTSLCAGKNYEVFYVICLDAQCRVIFPALAHEGTINQAPVYPRIIVETALRHKAHSVILAHNHPGGSSNPSKQDIEVTQNITAALKSISIQVVDHIIAAGENFTSFAEKGIL</sequence>
<keyword evidence="3" id="KW-0479">Metal-binding</keyword>
<evidence type="ECO:0000256" key="4">
    <source>
        <dbReference type="ARBA" id="ARBA00022801"/>
    </source>
</evidence>
<reference evidence="9 10" key="1">
    <citation type="submission" date="2022-08" db="EMBL/GenBank/DDBJ databases">
        <title>Proteogenomics of the novel Dehalobacterium formicoaceticum strain EZ94 highlights a key role of methyltransferases during anaerobic dichloromethane degradation.</title>
        <authorList>
            <person name="Wasmund K."/>
        </authorList>
    </citation>
    <scope>NUCLEOTIDE SEQUENCE [LARGE SCALE GENOMIC DNA]</scope>
    <source>
        <strain evidence="9 10">EZ94</strain>
    </source>
</reference>
<dbReference type="PANTHER" id="PTHR30471">
    <property type="entry name" value="DNA REPAIR PROTEIN RADC"/>
    <property type="match status" value="1"/>
</dbReference>
<evidence type="ECO:0000313" key="10">
    <source>
        <dbReference type="Proteomes" id="UP001524944"/>
    </source>
</evidence>
<dbReference type="PROSITE" id="PS50249">
    <property type="entry name" value="MPN"/>
    <property type="match status" value="1"/>
</dbReference>
<dbReference type="RefSeq" id="WP_089611987.1">
    <property type="nucleotide sequence ID" value="NZ_CP022121.1"/>
</dbReference>
<dbReference type="PANTHER" id="PTHR30471:SF3">
    <property type="entry name" value="UPF0758 PROTEIN YEES-RELATED"/>
    <property type="match status" value="1"/>
</dbReference>
<evidence type="ECO:0000256" key="1">
    <source>
        <dbReference type="ARBA" id="ARBA00010243"/>
    </source>
</evidence>
<keyword evidence="10" id="KW-1185">Reference proteome</keyword>
<keyword evidence="6" id="KW-0482">Metalloprotease</keyword>
<dbReference type="Gene3D" id="3.40.140.10">
    <property type="entry name" value="Cytidine Deaminase, domain 2"/>
    <property type="match status" value="1"/>
</dbReference>
<protein>
    <submittedName>
        <fullName evidence="9">DNA repair protein RadC</fullName>
    </submittedName>
</protein>
<dbReference type="InterPro" id="IPR001405">
    <property type="entry name" value="UPF0758"/>
</dbReference>
<evidence type="ECO:0000259" key="8">
    <source>
        <dbReference type="PROSITE" id="PS50249"/>
    </source>
</evidence>
<proteinExistence type="inferred from homology"/>
<evidence type="ECO:0000256" key="3">
    <source>
        <dbReference type="ARBA" id="ARBA00022723"/>
    </source>
</evidence>
<comment type="caution">
    <text evidence="9">The sequence shown here is derived from an EMBL/GenBank/DDBJ whole genome shotgun (WGS) entry which is preliminary data.</text>
</comment>
<dbReference type="Pfam" id="PF04002">
    <property type="entry name" value="RadC"/>
    <property type="match status" value="1"/>
</dbReference>
<dbReference type="NCBIfam" id="TIGR00608">
    <property type="entry name" value="radc"/>
    <property type="match status" value="1"/>
</dbReference>
<dbReference type="InterPro" id="IPR010994">
    <property type="entry name" value="RuvA_2-like"/>
</dbReference>
<comment type="similarity">
    <text evidence="1 7">Belongs to the UPF0758 family.</text>
</comment>
<keyword evidence="5" id="KW-0862">Zinc</keyword>
<keyword evidence="2" id="KW-0645">Protease</keyword>
<dbReference type="EMBL" id="JANPWE010000005">
    <property type="protein sequence ID" value="MCR6546180.1"/>
    <property type="molecule type" value="Genomic_DNA"/>
</dbReference>
<keyword evidence="4" id="KW-0378">Hydrolase</keyword>
<gene>
    <name evidence="9" type="primary">radC</name>
    <name evidence="9" type="ORF">NVS47_11755</name>
</gene>
<dbReference type="SUPFAM" id="SSF47781">
    <property type="entry name" value="RuvA domain 2-like"/>
    <property type="match status" value="1"/>
</dbReference>
<organism evidence="9 10">
    <name type="scientific">Dehalobacterium formicoaceticum</name>
    <dbReference type="NCBI Taxonomy" id="51515"/>
    <lineage>
        <taxon>Bacteria</taxon>
        <taxon>Bacillati</taxon>
        <taxon>Bacillota</taxon>
        <taxon>Clostridia</taxon>
        <taxon>Eubacteriales</taxon>
        <taxon>Peptococcaceae</taxon>
        <taxon>Dehalobacterium</taxon>
    </lineage>
</organism>
<name>A0ABT1Y5M1_9FIRM</name>